<keyword evidence="2" id="KW-0472">Membrane</keyword>
<reference evidence="3 4" key="1">
    <citation type="submission" date="2024-06" db="EMBL/GenBank/DDBJ databases">
        <authorList>
            <person name="Kraege A."/>
            <person name="Thomma B."/>
        </authorList>
    </citation>
    <scope>NUCLEOTIDE SEQUENCE [LARGE SCALE GENOMIC DNA]</scope>
</reference>
<keyword evidence="1" id="KW-0175">Coiled coil</keyword>
<accession>A0ABP1GBE2</accession>
<evidence type="ECO:0000313" key="4">
    <source>
        <dbReference type="Proteomes" id="UP001497392"/>
    </source>
</evidence>
<dbReference type="Proteomes" id="UP001497392">
    <property type="component" value="Unassembled WGS sequence"/>
</dbReference>
<feature type="coiled-coil region" evidence="1">
    <location>
        <begin position="76"/>
        <end position="117"/>
    </location>
</feature>
<feature type="transmembrane region" description="Helical" evidence="2">
    <location>
        <begin position="174"/>
        <end position="191"/>
    </location>
</feature>
<evidence type="ECO:0000256" key="1">
    <source>
        <dbReference type="SAM" id="Coils"/>
    </source>
</evidence>
<proteinExistence type="predicted"/>
<feature type="transmembrane region" description="Helical" evidence="2">
    <location>
        <begin position="197"/>
        <end position="217"/>
    </location>
</feature>
<protein>
    <submittedName>
        <fullName evidence="3">G12744 protein</fullName>
    </submittedName>
</protein>
<evidence type="ECO:0000313" key="3">
    <source>
        <dbReference type="EMBL" id="CAL5229422.1"/>
    </source>
</evidence>
<sequence length="220" mass="25045">MSTISGTTGYFSEALPIRLASKALQLQWRVVTIPWSTFLFWMSCCCSLLLRFLIIAGAPPGEFYNKTKVRDLNCVVEHLQQSQRDLRNTIKELQEKVDLQQRDRKRAIAKLNKLRQNGQQQGESSAAEESQIWTGMAAAKSGFPWSMHVSMALVTVAAFLFFEQRDSSALIRKLVWSIVIPAWILWAWTVLGDAPRACTALLHCTSWFLLGVLFLHWTKI</sequence>
<name>A0ABP1GBE2_9CHLO</name>
<organism evidence="3 4">
    <name type="scientific">Coccomyxa viridis</name>
    <dbReference type="NCBI Taxonomy" id="1274662"/>
    <lineage>
        <taxon>Eukaryota</taxon>
        <taxon>Viridiplantae</taxon>
        <taxon>Chlorophyta</taxon>
        <taxon>core chlorophytes</taxon>
        <taxon>Trebouxiophyceae</taxon>
        <taxon>Trebouxiophyceae incertae sedis</taxon>
        <taxon>Coccomyxaceae</taxon>
        <taxon>Coccomyxa</taxon>
    </lineage>
</organism>
<evidence type="ECO:0000256" key="2">
    <source>
        <dbReference type="SAM" id="Phobius"/>
    </source>
</evidence>
<keyword evidence="2" id="KW-0812">Transmembrane</keyword>
<gene>
    <name evidence="3" type="primary">g12744</name>
    <name evidence="3" type="ORF">VP750_LOCUS11328</name>
</gene>
<comment type="caution">
    <text evidence="3">The sequence shown here is derived from an EMBL/GenBank/DDBJ whole genome shotgun (WGS) entry which is preliminary data.</text>
</comment>
<keyword evidence="4" id="KW-1185">Reference proteome</keyword>
<feature type="transmembrane region" description="Helical" evidence="2">
    <location>
        <begin position="143"/>
        <end position="162"/>
    </location>
</feature>
<keyword evidence="2" id="KW-1133">Transmembrane helix</keyword>
<dbReference type="EMBL" id="CAXHTA020000020">
    <property type="protein sequence ID" value="CAL5229422.1"/>
    <property type="molecule type" value="Genomic_DNA"/>
</dbReference>
<feature type="transmembrane region" description="Helical" evidence="2">
    <location>
        <begin position="38"/>
        <end position="58"/>
    </location>
</feature>